<evidence type="ECO:0000313" key="1">
    <source>
        <dbReference type="EMBL" id="CAK9435487.1"/>
    </source>
</evidence>
<gene>
    <name evidence="1" type="ORF">LODBEIA_P02140</name>
</gene>
<reference evidence="1 2" key="1">
    <citation type="submission" date="2024-03" db="EMBL/GenBank/DDBJ databases">
        <authorList>
            <person name="Brejova B."/>
        </authorList>
    </citation>
    <scope>NUCLEOTIDE SEQUENCE [LARGE SCALE GENOMIC DNA]</scope>
    <source>
        <strain evidence="1 2">CBS 14171</strain>
    </source>
</reference>
<name>A0ABP0ZFN4_9ASCO</name>
<accession>A0ABP0ZFN4</accession>
<dbReference type="RefSeq" id="XP_066827152.1">
    <property type="nucleotide sequence ID" value="XM_066972106.1"/>
</dbReference>
<evidence type="ECO:0000313" key="2">
    <source>
        <dbReference type="Proteomes" id="UP001497383"/>
    </source>
</evidence>
<dbReference type="GeneID" id="92205410"/>
<evidence type="ECO:0008006" key="3">
    <source>
        <dbReference type="Google" id="ProtNLM"/>
    </source>
</evidence>
<proteinExistence type="predicted"/>
<dbReference type="Proteomes" id="UP001497383">
    <property type="component" value="Chromosome 1"/>
</dbReference>
<dbReference type="EMBL" id="OZ022405">
    <property type="protein sequence ID" value="CAK9435487.1"/>
    <property type="molecule type" value="Genomic_DNA"/>
</dbReference>
<organism evidence="1 2">
    <name type="scientific">Lodderomyces beijingensis</name>
    <dbReference type="NCBI Taxonomy" id="1775926"/>
    <lineage>
        <taxon>Eukaryota</taxon>
        <taxon>Fungi</taxon>
        <taxon>Dikarya</taxon>
        <taxon>Ascomycota</taxon>
        <taxon>Saccharomycotina</taxon>
        <taxon>Pichiomycetes</taxon>
        <taxon>Debaryomycetaceae</taxon>
        <taxon>Candida/Lodderomyces clade</taxon>
        <taxon>Lodderomyces</taxon>
    </lineage>
</organism>
<protein>
    <recommendedName>
        <fullName evidence="3">Phospholipid scramblase</fullName>
    </recommendedName>
</protein>
<keyword evidence="2" id="KW-1185">Reference proteome</keyword>
<sequence>MSNLISNAAVESYKNSKTAGRAIIESLNLSNLLDMNFSNAAVVPLTTHPTAFYIRQDWKNKHRSIKVFNGAGEQVYTFERLSPTNPVWRMLTFPQRREIATIKISLFEKSINFHNKPGLAHRCVSKDWNMRGRHRSFYLNDGAKYSWSSTTKFLEKIMNPSNGPDEQRVRVAKVKLMRQFKLDFEVLVDESKIDAEVVLATALISIFTQWGIGDFTDTIGATFIPDANTQSVNA</sequence>